<dbReference type="EMBL" id="WBUI01000002">
    <property type="protein sequence ID" value="KAB2934714.1"/>
    <property type="molecule type" value="Genomic_DNA"/>
</dbReference>
<organism evidence="2 3">
    <name type="scientific">Leptonema illini</name>
    <dbReference type="NCBI Taxonomy" id="183"/>
    <lineage>
        <taxon>Bacteria</taxon>
        <taxon>Pseudomonadati</taxon>
        <taxon>Spirochaetota</taxon>
        <taxon>Spirochaetia</taxon>
        <taxon>Leptospirales</taxon>
        <taxon>Leptospiraceae</taxon>
        <taxon>Leptonema</taxon>
    </lineage>
</organism>
<gene>
    <name evidence="2" type="ORF">F9K24_02765</name>
</gene>
<dbReference type="AlphaFoldDB" id="A0A833H4A7"/>
<feature type="region of interest" description="Disordered" evidence="1">
    <location>
        <begin position="84"/>
        <end position="126"/>
    </location>
</feature>
<dbReference type="NCBIfam" id="NF047433">
    <property type="entry name" value="Lepto_7_Nterm"/>
    <property type="match status" value="1"/>
</dbReference>
<protein>
    <submittedName>
        <fullName evidence="2">Cell envelope integrity protein TolA</fullName>
    </submittedName>
</protein>
<evidence type="ECO:0000313" key="3">
    <source>
        <dbReference type="Proteomes" id="UP000460298"/>
    </source>
</evidence>
<name>A0A833H4A7_9LEPT</name>
<dbReference type="Proteomes" id="UP000460298">
    <property type="component" value="Unassembled WGS sequence"/>
</dbReference>
<sequence>MGLFRRFILLLILMIPFLARAETILLHDGRLVQGKILNQSRTHVQIQTATGTLLIDKNDIARIDYDDRAQRILEEKAREKKAQEKAREEAIKKEAAEKEARLKKEEEDRRENERKAQPLKEKADSNLPERNAIDVALFRVDGRQRTISELVMSEFRNNFQAVGRFVENSKWNPYASGYQLEATLSRNFWTFRAGLSYRTLDADMNVNRIEDNSISIFAESGSTRPGFSFFNGRGEQRMVFLSVERTLFYRPSYDIGMRLTAQIQRETIKQKGHDVLFIFDSTPARQEFELAGLVQHTTTDRRSRFDLRYHRSLFGGRIGFSAGAVTGGASIVLKGDRTTIRTVFSSTDYQVAGFSSYEGQFRGRYEGPAFELEYSRPILPSLEWVVRYDWQRARFRLTSTNGGVTGLSLQSSGLNLNMIPFGLGLPVFFPEGPQYMTVSELFIGVNYRL</sequence>
<evidence type="ECO:0000256" key="1">
    <source>
        <dbReference type="SAM" id="MobiDB-lite"/>
    </source>
</evidence>
<accession>A0A833H4A7</accession>
<feature type="compositionally biased region" description="Basic and acidic residues" evidence="1">
    <location>
        <begin position="84"/>
        <end position="124"/>
    </location>
</feature>
<reference evidence="2 3" key="1">
    <citation type="submission" date="2019-10" db="EMBL/GenBank/DDBJ databases">
        <title>Extracellular Electron Transfer in a Candidatus Methanoperedens spp. Enrichment Culture.</title>
        <authorList>
            <person name="Berger S."/>
            <person name="Rangel Shaw D."/>
            <person name="Berben T."/>
            <person name="In 'T Zandt M."/>
            <person name="Frank J."/>
            <person name="Reimann J."/>
            <person name="Jetten M.S.M."/>
            <person name="Welte C.U."/>
        </authorList>
    </citation>
    <scope>NUCLEOTIDE SEQUENCE [LARGE SCALE GENOMIC DNA]</scope>
    <source>
        <strain evidence="2">SB12</strain>
    </source>
</reference>
<evidence type="ECO:0000313" key="2">
    <source>
        <dbReference type="EMBL" id="KAB2934714.1"/>
    </source>
</evidence>
<proteinExistence type="predicted"/>
<comment type="caution">
    <text evidence="2">The sequence shown here is derived from an EMBL/GenBank/DDBJ whole genome shotgun (WGS) entry which is preliminary data.</text>
</comment>